<protein>
    <submittedName>
        <fullName evidence="2">Uncharacterized protein</fullName>
    </submittedName>
</protein>
<accession>A0AC34GW63</accession>
<evidence type="ECO:0000313" key="1">
    <source>
        <dbReference type="Proteomes" id="UP000887579"/>
    </source>
</evidence>
<proteinExistence type="predicted"/>
<evidence type="ECO:0000313" key="2">
    <source>
        <dbReference type="WBParaSite" id="ES5_v2.g9252.t1"/>
    </source>
</evidence>
<dbReference type="Proteomes" id="UP000887579">
    <property type="component" value="Unplaced"/>
</dbReference>
<sequence length="118" mass="13601">MIEDILILDELQHIENIPKDRIFLGQRLEKTTKAKCSDVLESRENKIMDHMLLNQCLIIVFVLEKKKGEKKKSFVEAFKITEITQILIHSKLLCLTGSSDAELFIIGFGYNAPCFNLF</sequence>
<dbReference type="WBParaSite" id="ES5_v2.g9252.t1">
    <property type="protein sequence ID" value="ES5_v2.g9252.t1"/>
    <property type="gene ID" value="ES5_v2.g9252"/>
</dbReference>
<name>A0AC34GW63_9BILA</name>
<reference evidence="2" key="1">
    <citation type="submission" date="2022-11" db="UniProtKB">
        <authorList>
            <consortium name="WormBaseParasite"/>
        </authorList>
    </citation>
    <scope>IDENTIFICATION</scope>
</reference>
<organism evidence="1 2">
    <name type="scientific">Panagrolaimus sp. ES5</name>
    <dbReference type="NCBI Taxonomy" id="591445"/>
    <lineage>
        <taxon>Eukaryota</taxon>
        <taxon>Metazoa</taxon>
        <taxon>Ecdysozoa</taxon>
        <taxon>Nematoda</taxon>
        <taxon>Chromadorea</taxon>
        <taxon>Rhabditida</taxon>
        <taxon>Tylenchina</taxon>
        <taxon>Panagrolaimomorpha</taxon>
        <taxon>Panagrolaimoidea</taxon>
        <taxon>Panagrolaimidae</taxon>
        <taxon>Panagrolaimus</taxon>
    </lineage>
</organism>